<evidence type="ECO:0000256" key="1">
    <source>
        <dbReference type="ARBA" id="ARBA00022527"/>
    </source>
</evidence>
<feature type="domain" description="Histidine kinase/HSP90-like ATPase" evidence="2">
    <location>
        <begin position="40"/>
        <end position="145"/>
    </location>
</feature>
<evidence type="ECO:0000313" key="3">
    <source>
        <dbReference type="EMBL" id="BDT39554.1"/>
    </source>
</evidence>
<dbReference type="GO" id="GO:0004674">
    <property type="term" value="F:protein serine/threonine kinase activity"/>
    <property type="evidence" value="ECO:0007669"/>
    <property type="project" value="UniProtKB-KW"/>
</dbReference>
<dbReference type="PANTHER" id="PTHR35526">
    <property type="entry name" value="ANTI-SIGMA-F FACTOR RSBW-RELATED"/>
    <property type="match status" value="1"/>
</dbReference>
<dbReference type="AlphaFoldDB" id="A0AA86IVF8"/>
<keyword evidence="4" id="KW-1185">Reference proteome</keyword>
<keyword evidence="3" id="KW-0547">Nucleotide-binding</keyword>
<evidence type="ECO:0000313" key="4">
    <source>
        <dbReference type="Proteomes" id="UP001291653"/>
    </source>
</evidence>
<dbReference type="Gene3D" id="3.30.565.10">
    <property type="entry name" value="Histidine kinase-like ATPase, C-terminal domain"/>
    <property type="match status" value="1"/>
</dbReference>
<dbReference type="InterPro" id="IPR003594">
    <property type="entry name" value="HATPase_dom"/>
</dbReference>
<keyword evidence="3" id="KW-0067">ATP-binding</keyword>
<name>A0AA86IVF8_9ACTN</name>
<dbReference type="GO" id="GO:0005524">
    <property type="term" value="F:ATP binding"/>
    <property type="evidence" value="ECO:0007669"/>
    <property type="project" value="UniProtKB-KW"/>
</dbReference>
<accession>A0AA86IVF8</accession>
<keyword evidence="1" id="KW-0808">Transferase</keyword>
<gene>
    <name evidence="3" type="ORF">SYYSPA8_37180</name>
</gene>
<dbReference type="CDD" id="cd16936">
    <property type="entry name" value="HATPase_RsbW-like"/>
    <property type="match status" value="1"/>
</dbReference>
<dbReference type="SUPFAM" id="SSF55874">
    <property type="entry name" value="ATPase domain of HSP90 chaperone/DNA topoisomerase II/histidine kinase"/>
    <property type="match status" value="1"/>
</dbReference>
<reference evidence="3 4" key="1">
    <citation type="submission" date="2022-10" db="EMBL/GenBank/DDBJ databases">
        <title>Draft genome sequence of Streptomyces sp. YSPA8.</title>
        <authorList>
            <person name="Moriuchi R."/>
            <person name="Dohra H."/>
            <person name="Yamamura H."/>
            <person name="Kodani S."/>
        </authorList>
    </citation>
    <scope>NUCLEOTIDE SEQUENCE [LARGE SCALE GENOMIC DNA]</scope>
    <source>
        <strain evidence="3 4">YSPA8</strain>
        <plasmid evidence="3 4">pYSPA8-1</plasmid>
    </source>
</reference>
<keyword evidence="1" id="KW-0418">Kinase</keyword>
<dbReference type="Proteomes" id="UP001291653">
    <property type="component" value="Plasmid pYSPA8-1"/>
</dbReference>
<dbReference type="PANTHER" id="PTHR35526:SF3">
    <property type="entry name" value="ANTI-SIGMA-F FACTOR RSBW"/>
    <property type="match status" value="1"/>
</dbReference>
<proteinExistence type="predicted"/>
<dbReference type="InterPro" id="IPR050267">
    <property type="entry name" value="Anti-sigma-factor_SerPK"/>
</dbReference>
<sequence>MSLSTVSPCPSRLPGPERGFECACPRTTPPGSPLSADDARRPGQIRRIVRASLRRWGLEEEELVGAADIAITELVTNALAHGQGPDFVVRVRVGSWLVIEVIGDGPVTLDGRQPPGGLLAESGRGLDIVRAVAADVRLTAGGRGVRCELTLPKPEGAL</sequence>
<keyword evidence="3" id="KW-0614">Plasmid</keyword>
<dbReference type="InterPro" id="IPR036890">
    <property type="entry name" value="HATPase_C_sf"/>
</dbReference>
<geneLocation type="plasmid" evidence="3 4">
    <name>pYSPA8-1</name>
</geneLocation>
<organism evidence="3 4">
    <name type="scientific">Streptomyces yaizuensis</name>
    <dbReference type="NCBI Taxonomy" id="2989713"/>
    <lineage>
        <taxon>Bacteria</taxon>
        <taxon>Bacillati</taxon>
        <taxon>Actinomycetota</taxon>
        <taxon>Actinomycetes</taxon>
        <taxon>Kitasatosporales</taxon>
        <taxon>Streptomycetaceae</taxon>
        <taxon>Streptomyces</taxon>
    </lineage>
</organism>
<dbReference type="Pfam" id="PF13581">
    <property type="entry name" value="HATPase_c_2"/>
    <property type="match status" value="1"/>
</dbReference>
<dbReference type="RefSeq" id="WP_323451913.1">
    <property type="nucleotide sequence ID" value="NZ_LC735414.1"/>
</dbReference>
<protein>
    <submittedName>
        <fullName evidence="3">ATP-binding protein</fullName>
    </submittedName>
</protein>
<keyword evidence="1" id="KW-0723">Serine/threonine-protein kinase</keyword>
<dbReference type="EMBL" id="LC735414">
    <property type="protein sequence ID" value="BDT39554.1"/>
    <property type="molecule type" value="Genomic_DNA"/>
</dbReference>
<evidence type="ECO:0000259" key="2">
    <source>
        <dbReference type="Pfam" id="PF13581"/>
    </source>
</evidence>